<organism evidence="2 3">
    <name type="scientific">Treponema bryantii</name>
    <dbReference type="NCBI Taxonomy" id="163"/>
    <lineage>
        <taxon>Bacteria</taxon>
        <taxon>Pseudomonadati</taxon>
        <taxon>Spirochaetota</taxon>
        <taxon>Spirochaetia</taxon>
        <taxon>Spirochaetales</taxon>
        <taxon>Treponemataceae</taxon>
        <taxon>Treponema</taxon>
    </lineage>
</organism>
<feature type="chain" id="PRO_5010278659" evidence="1">
    <location>
        <begin position="20"/>
        <end position="251"/>
    </location>
</feature>
<proteinExistence type="predicted"/>
<dbReference type="AlphaFoldDB" id="A0A1I3IZG7"/>
<protein>
    <submittedName>
        <fullName evidence="2">Uncharacterized protein</fullName>
    </submittedName>
</protein>
<feature type="signal peptide" evidence="1">
    <location>
        <begin position="1"/>
        <end position="19"/>
    </location>
</feature>
<evidence type="ECO:0000313" key="2">
    <source>
        <dbReference type="EMBL" id="SFI53300.1"/>
    </source>
</evidence>
<keyword evidence="1" id="KW-0732">Signal</keyword>
<accession>A0A1I3IZG7</accession>
<dbReference type="Proteomes" id="UP000182737">
    <property type="component" value="Unassembled WGS sequence"/>
</dbReference>
<keyword evidence="3" id="KW-1185">Reference proteome</keyword>
<evidence type="ECO:0000313" key="3">
    <source>
        <dbReference type="Proteomes" id="UP000182737"/>
    </source>
</evidence>
<dbReference type="EMBL" id="FORI01000002">
    <property type="protein sequence ID" value="SFI53300.1"/>
    <property type="molecule type" value="Genomic_DNA"/>
</dbReference>
<reference evidence="3" key="1">
    <citation type="submission" date="2016-10" db="EMBL/GenBank/DDBJ databases">
        <authorList>
            <person name="Varghese N."/>
            <person name="Submissions S."/>
        </authorList>
    </citation>
    <scope>NUCLEOTIDE SEQUENCE [LARGE SCALE GENOMIC DNA]</scope>
    <source>
        <strain evidence="3">XBD1002</strain>
    </source>
</reference>
<dbReference type="RefSeq" id="WP_074930623.1">
    <property type="nucleotide sequence ID" value="NZ_FORI01000002.1"/>
</dbReference>
<gene>
    <name evidence="2" type="ORF">SAMN04487775_102234</name>
</gene>
<dbReference type="OrthoDB" id="9865790at2"/>
<sequence length="251" mass="28593">MKKLITLCIALFVSAVMFAQNLPAFTESENAYVFDAKTLKEDFGDACKIVNLTFEKNLKFDVYLMKSNKKKWLFAGDAIVNGILDSCVLESEYDGDYDDYRYFALVPKDDRKYNVTFTYDNVFMYAFSKESCVFLVDMDIDTPADVRKNSTIIDVNSVKGKFKDNIKLINKSSDSNMDFIIFGFDSPDATKWDAVGKGDLKEFNDTDSVETVINDSSNMKKYAYYAVYATNGKKYDVNPSKAHNDLIIEIK</sequence>
<name>A0A1I3IZG7_9SPIR</name>
<evidence type="ECO:0000256" key="1">
    <source>
        <dbReference type="SAM" id="SignalP"/>
    </source>
</evidence>